<keyword evidence="5" id="KW-0677">Repeat</keyword>
<evidence type="ECO:0000259" key="9">
    <source>
        <dbReference type="Pfam" id="PF09384"/>
    </source>
</evidence>
<dbReference type="PANTHER" id="PTHR19924">
    <property type="entry name" value="UTP15 U3 SMALL NUCLEOLAR RNA-ASSOCIATED PROTEIN 15 FAMILY MEMBER"/>
    <property type="match status" value="1"/>
</dbReference>
<comment type="subcellular location">
    <subcellularLocation>
        <location evidence="1">Nucleus</location>
        <location evidence="1">Nucleolus</location>
    </subcellularLocation>
</comment>
<feature type="repeat" description="WD" evidence="8">
    <location>
        <begin position="244"/>
        <end position="285"/>
    </location>
</feature>
<evidence type="ECO:0000256" key="4">
    <source>
        <dbReference type="ARBA" id="ARBA00022574"/>
    </source>
</evidence>
<proteinExistence type="predicted"/>
<evidence type="ECO:0000256" key="6">
    <source>
        <dbReference type="ARBA" id="ARBA00023242"/>
    </source>
</evidence>
<evidence type="ECO:0000256" key="2">
    <source>
        <dbReference type="ARBA" id="ARBA00018260"/>
    </source>
</evidence>
<evidence type="ECO:0000256" key="8">
    <source>
        <dbReference type="PROSITE-ProRule" id="PRU00221"/>
    </source>
</evidence>
<dbReference type="PANTHER" id="PTHR19924:SF26">
    <property type="entry name" value="U3 SMALL NUCLEOLAR RNA-ASSOCIATED PROTEIN 15 HOMOLOG"/>
    <property type="match status" value="1"/>
</dbReference>
<keyword evidence="4 8" id="KW-0853">WD repeat</keyword>
<evidence type="ECO:0000256" key="3">
    <source>
        <dbReference type="ARBA" id="ARBA00022552"/>
    </source>
</evidence>
<accession>A0ABR1BFS9</accession>
<gene>
    <name evidence="10" type="ORF">RUM44_014038</name>
</gene>
<comment type="function">
    <text evidence="7">Ribosome biogenesis factor. Involved in nucleolar processing of pre-18S ribosomal RNA. Required for optimal pre-ribosomal RNA transcription by RNA polymerase I. Part of the small subunit (SSU) processome, first precursor of the small eukaryotic ribosomal subunit. During the assembly of the SSU processome in the nucleolus, many ribosome biogenesis factors, an RNA chaperone and ribosomal proteins associate with the nascent pre-rRNA and work in concert to generate RNA folding, modifications, rearrangements and cleavage as well as targeted degradation of pre-ribosomal RNA by the RNA exosome.</text>
</comment>
<name>A0ABR1BFS9_POLSC</name>
<evidence type="ECO:0000313" key="11">
    <source>
        <dbReference type="Proteomes" id="UP001359485"/>
    </source>
</evidence>
<evidence type="ECO:0000256" key="5">
    <source>
        <dbReference type="ARBA" id="ARBA00022737"/>
    </source>
</evidence>
<evidence type="ECO:0000256" key="7">
    <source>
        <dbReference type="ARBA" id="ARBA00045437"/>
    </source>
</evidence>
<reference evidence="10 11" key="1">
    <citation type="submission" date="2023-09" db="EMBL/GenBank/DDBJ databases">
        <title>Genomes of two closely related lineages of the louse Polyplax serrata with different host specificities.</title>
        <authorList>
            <person name="Martinu J."/>
            <person name="Tarabai H."/>
            <person name="Stefka J."/>
            <person name="Hypsa V."/>
        </authorList>
    </citation>
    <scope>NUCLEOTIDE SEQUENCE [LARGE SCALE GENOMIC DNA]</scope>
    <source>
        <strain evidence="10">98ZLc_SE</strain>
    </source>
</reference>
<dbReference type="Pfam" id="PF09384">
    <property type="entry name" value="UTP15_C"/>
    <property type="match status" value="1"/>
</dbReference>
<dbReference type="InterPro" id="IPR036322">
    <property type="entry name" value="WD40_repeat_dom_sf"/>
</dbReference>
<evidence type="ECO:0000256" key="1">
    <source>
        <dbReference type="ARBA" id="ARBA00004604"/>
    </source>
</evidence>
<dbReference type="SUPFAM" id="SSF50978">
    <property type="entry name" value="WD40 repeat-like"/>
    <property type="match status" value="1"/>
</dbReference>
<dbReference type="Proteomes" id="UP001359485">
    <property type="component" value="Unassembled WGS sequence"/>
</dbReference>
<dbReference type="InterPro" id="IPR018983">
    <property type="entry name" value="U3_snoRNA-assocProt_15_C"/>
</dbReference>
<protein>
    <recommendedName>
        <fullName evidence="2">U3 small nucleolar RNA-associated protein 15 homolog</fullName>
    </recommendedName>
</protein>
<dbReference type="InterPro" id="IPR015943">
    <property type="entry name" value="WD40/YVTN_repeat-like_dom_sf"/>
</dbReference>
<feature type="repeat" description="WD" evidence="8">
    <location>
        <begin position="118"/>
        <end position="159"/>
    </location>
</feature>
<dbReference type="PROSITE" id="PS50082">
    <property type="entry name" value="WD_REPEATS_2"/>
    <property type="match status" value="2"/>
</dbReference>
<dbReference type="PROSITE" id="PS50294">
    <property type="entry name" value="WD_REPEATS_REGION"/>
    <property type="match status" value="1"/>
</dbReference>
<keyword evidence="6" id="KW-0539">Nucleus</keyword>
<dbReference type="SMART" id="SM00320">
    <property type="entry name" value="WD40"/>
    <property type="match status" value="6"/>
</dbReference>
<organism evidence="10 11">
    <name type="scientific">Polyplax serrata</name>
    <name type="common">Common mouse louse</name>
    <dbReference type="NCBI Taxonomy" id="468196"/>
    <lineage>
        <taxon>Eukaryota</taxon>
        <taxon>Metazoa</taxon>
        <taxon>Ecdysozoa</taxon>
        <taxon>Arthropoda</taxon>
        <taxon>Hexapoda</taxon>
        <taxon>Insecta</taxon>
        <taxon>Pterygota</taxon>
        <taxon>Neoptera</taxon>
        <taxon>Paraneoptera</taxon>
        <taxon>Psocodea</taxon>
        <taxon>Troctomorpha</taxon>
        <taxon>Phthiraptera</taxon>
        <taxon>Anoplura</taxon>
        <taxon>Polyplacidae</taxon>
        <taxon>Polyplax</taxon>
    </lineage>
</organism>
<evidence type="ECO:0000313" key="10">
    <source>
        <dbReference type="EMBL" id="KAK6642315.1"/>
    </source>
</evidence>
<dbReference type="InterPro" id="IPR001680">
    <property type="entry name" value="WD40_rpt"/>
</dbReference>
<keyword evidence="11" id="KW-1185">Reference proteome</keyword>
<dbReference type="Gene3D" id="2.130.10.10">
    <property type="entry name" value="YVTN repeat-like/Quinoprotein amine dehydrogenase"/>
    <property type="match status" value="2"/>
</dbReference>
<dbReference type="Pfam" id="PF00400">
    <property type="entry name" value="WD40"/>
    <property type="match status" value="4"/>
</dbReference>
<dbReference type="EMBL" id="JAWJWF010000001">
    <property type="protein sequence ID" value="KAK6642315.1"/>
    <property type="molecule type" value="Genomic_DNA"/>
</dbReference>
<sequence>MGEFKKLNYNIFGKNVSKSTPDIIYWKKLGVPAFLKEFGPVDYIDFSPIEPHYFAVTSSVRVQVYNPITRLLHKNLSRFEKSAYGGTFRRDGKLLCAGGEENLLKLFDVSTKSLLRVFEGHGGPVHRCFFTINNTHIVSFSDDNSVKFWDIPGEKEIVSFSEHSDYIRAGAVSPVSPDVVVSGGYDGCVKMYDKRNKSVVSNLSHGSPVESIIFLPTGGVLVTAGGTEIKVWDVLCANRLLARFHHHHKTVTCMCLASKGSRLLSGSLDRHVNVYDMSTFQKVHSLDYPNSVLSIGISTNDETIAVGMVDGLVSVSRRETDFAPSNYVKREKKFRYAAESKIESADLLVGDSKKERFTRYDVHLKRFEFTKALNVVLAPYVMNKTPEITVAVLQELLYRKTLRAAIAGFEDKTVVPLLRFVTKNLGDQRFTRVLIEVANVFLEVYEDSVSQCSPTVTSLLMKLDKRLAEEVDLTESLLCLKGCIRLMNFASNSESSKSNLQVPAMPLKPSESARDFVVNVG</sequence>
<keyword evidence="3" id="KW-0698">rRNA processing</keyword>
<comment type="caution">
    <text evidence="10">The sequence shown here is derived from an EMBL/GenBank/DDBJ whole genome shotgun (WGS) entry which is preliminary data.</text>
</comment>
<feature type="domain" description="U3 small nucleolar RNA-associated protein 15 C-terminal" evidence="9">
    <location>
        <begin position="341"/>
        <end position="486"/>
    </location>
</feature>